<dbReference type="InterPro" id="IPR018540">
    <property type="entry name" value="Spo0E-like"/>
</dbReference>
<accession>A0ABV5WJL1</accession>
<name>A0ABV5WJL1_9BACI</name>
<reference evidence="1 2" key="1">
    <citation type="submission" date="2024-09" db="EMBL/GenBank/DDBJ databases">
        <authorList>
            <person name="Sun Q."/>
            <person name="Mori K."/>
        </authorList>
    </citation>
    <scope>NUCLEOTIDE SEQUENCE [LARGE SCALE GENOMIC DNA]</scope>
    <source>
        <strain evidence="1 2">JCM 11201</strain>
    </source>
</reference>
<dbReference type="EMBL" id="JBHMAF010000171">
    <property type="protein sequence ID" value="MFB9760812.1"/>
    <property type="molecule type" value="Genomic_DNA"/>
</dbReference>
<organism evidence="1 2">
    <name type="scientific">Ectobacillus funiculus</name>
    <dbReference type="NCBI Taxonomy" id="137993"/>
    <lineage>
        <taxon>Bacteria</taxon>
        <taxon>Bacillati</taxon>
        <taxon>Bacillota</taxon>
        <taxon>Bacilli</taxon>
        <taxon>Bacillales</taxon>
        <taxon>Bacillaceae</taxon>
        <taxon>Ectobacillus</taxon>
    </lineage>
</organism>
<dbReference type="InterPro" id="IPR036638">
    <property type="entry name" value="HLH_DNA-bd_sf"/>
</dbReference>
<dbReference type="SUPFAM" id="SSF140500">
    <property type="entry name" value="BAS1536-like"/>
    <property type="match status" value="1"/>
</dbReference>
<gene>
    <name evidence="1" type="ORF">ACFFMS_21290</name>
</gene>
<dbReference type="Pfam" id="PF09388">
    <property type="entry name" value="SpoOE-like"/>
    <property type="match status" value="1"/>
</dbReference>
<evidence type="ECO:0000313" key="1">
    <source>
        <dbReference type="EMBL" id="MFB9760812.1"/>
    </source>
</evidence>
<dbReference type="Gene3D" id="4.10.280.10">
    <property type="entry name" value="Helix-loop-helix DNA-binding domain"/>
    <property type="match status" value="1"/>
</dbReference>
<dbReference type="Proteomes" id="UP001589609">
    <property type="component" value="Unassembled WGS sequence"/>
</dbReference>
<dbReference type="RefSeq" id="WP_379951090.1">
    <property type="nucleotide sequence ID" value="NZ_JAPCYI010000003.1"/>
</dbReference>
<keyword evidence="2" id="KW-1185">Reference proteome</keyword>
<protein>
    <submittedName>
        <fullName evidence="1">Spo0E family sporulation regulatory protein-aspartic acid phosphatase</fullName>
    </submittedName>
</protein>
<comment type="caution">
    <text evidence="1">The sequence shown here is derived from an EMBL/GenBank/DDBJ whole genome shotgun (WGS) entry which is preliminary data.</text>
</comment>
<sequence length="73" mass="8430">MIMILKKALELTKSIEDYRLDMDELAKKKGFSNPDVITISQKLDQKMLAVQKILYTIYTPQTGTLDYQSHKHG</sequence>
<evidence type="ECO:0000313" key="2">
    <source>
        <dbReference type="Proteomes" id="UP001589609"/>
    </source>
</evidence>
<proteinExistence type="predicted"/>
<dbReference type="InterPro" id="IPR037208">
    <property type="entry name" value="Spo0E-like_sf"/>
</dbReference>